<dbReference type="AlphaFoldDB" id="A0A4S2K9N9"/>
<feature type="domain" description="DUF4806" evidence="1">
    <location>
        <begin position="205"/>
        <end position="280"/>
    </location>
</feature>
<proteinExistence type="predicted"/>
<dbReference type="Proteomes" id="UP000310200">
    <property type="component" value="Unassembled WGS sequence"/>
</dbReference>
<keyword evidence="3" id="KW-1185">Reference proteome</keyword>
<reference evidence="2 3" key="1">
    <citation type="journal article" date="2019" name="Philos. Trans. R. Soc. Lond., B, Biol. Sci.">
        <title>Ant behaviour and brain gene expression of defending hosts depend on the ecological success of the intruding social parasite.</title>
        <authorList>
            <person name="Kaur R."/>
            <person name="Stoldt M."/>
            <person name="Jongepier E."/>
            <person name="Feldmeyer B."/>
            <person name="Menzel F."/>
            <person name="Bornberg-Bauer E."/>
            <person name="Foitzik S."/>
        </authorList>
    </citation>
    <scope>NUCLEOTIDE SEQUENCE [LARGE SCALE GENOMIC DNA]</scope>
    <source>
        <tissue evidence="2">Whole body</tissue>
    </source>
</reference>
<evidence type="ECO:0000313" key="2">
    <source>
        <dbReference type="EMBL" id="TGZ46055.1"/>
    </source>
</evidence>
<sequence>MSVNNKCTTTATSSFEDSNVKQGNKHYLDLSDNEDYEISEKKKKLLLSGNSSKDVDIETSDCPTVMKQSTSTLSSRKSLFTKNLNTLLLTRQTNNEQEYDKNLSFKINLDKNANNVNNVGNMTKQKNVSYRKEVSSNLSLDSSTADEKLVYLIEVLQKVLQKLSTLVVQVELLNKGMSTIANNEQNTTYKQQNIEEAESESLEEIFPLRTQEDLYSFDKKLANKTCSREVLINYFLSIGGRDFKEMITNILKEILADSVAVQFSWDGRKKECFRNLHILKEITKAVRRRWPSQDLNGIKPIISRWLINAKLRISRAT</sequence>
<dbReference type="InterPro" id="IPR032071">
    <property type="entry name" value="DUF4806"/>
</dbReference>
<dbReference type="EMBL" id="QBLH01002993">
    <property type="protein sequence ID" value="TGZ46055.1"/>
    <property type="molecule type" value="Genomic_DNA"/>
</dbReference>
<dbReference type="PANTHER" id="PTHR34153:SF2">
    <property type="entry name" value="SI:CH211-262H13.3-RELATED"/>
    <property type="match status" value="1"/>
</dbReference>
<protein>
    <recommendedName>
        <fullName evidence="1">DUF4806 domain-containing protein</fullName>
    </recommendedName>
</protein>
<name>A0A4S2K9N9_9HYME</name>
<evidence type="ECO:0000259" key="1">
    <source>
        <dbReference type="Pfam" id="PF16064"/>
    </source>
</evidence>
<dbReference type="Pfam" id="PF16064">
    <property type="entry name" value="DUF4806"/>
    <property type="match status" value="1"/>
</dbReference>
<comment type="caution">
    <text evidence="2">The sequence shown here is derived from an EMBL/GenBank/DDBJ whole genome shotgun (WGS) entry which is preliminary data.</text>
</comment>
<evidence type="ECO:0000313" key="3">
    <source>
        <dbReference type="Proteomes" id="UP000310200"/>
    </source>
</evidence>
<dbReference type="PANTHER" id="PTHR34153">
    <property type="entry name" value="SI:CH211-262H13.3-RELATED-RELATED"/>
    <property type="match status" value="1"/>
</dbReference>
<organism evidence="2 3">
    <name type="scientific">Temnothorax longispinosus</name>
    <dbReference type="NCBI Taxonomy" id="300112"/>
    <lineage>
        <taxon>Eukaryota</taxon>
        <taxon>Metazoa</taxon>
        <taxon>Ecdysozoa</taxon>
        <taxon>Arthropoda</taxon>
        <taxon>Hexapoda</taxon>
        <taxon>Insecta</taxon>
        <taxon>Pterygota</taxon>
        <taxon>Neoptera</taxon>
        <taxon>Endopterygota</taxon>
        <taxon>Hymenoptera</taxon>
        <taxon>Apocrita</taxon>
        <taxon>Aculeata</taxon>
        <taxon>Formicoidea</taxon>
        <taxon>Formicidae</taxon>
        <taxon>Myrmicinae</taxon>
        <taxon>Temnothorax</taxon>
    </lineage>
</organism>
<accession>A0A4S2K9N9</accession>
<gene>
    <name evidence="2" type="ORF">DBV15_12557</name>
</gene>